<dbReference type="AlphaFoldDB" id="A0A7R9D3C9"/>
<dbReference type="PANTHER" id="PTHR45749">
    <property type="match status" value="1"/>
</dbReference>
<protein>
    <submittedName>
        <fullName evidence="1">Uncharacterized protein</fullName>
    </submittedName>
</protein>
<evidence type="ECO:0000313" key="1">
    <source>
        <dbReference type="EMBL" id="CAD7407379.1"/>
    </source>
</evidence>
<dbReference type="EMBL" id="OD003247">
    <property type="protein sequence ID" value="CAD7407379.1"/>
    <property type="molecule type" value="Genomic_DNA"/>
</dbReference>
<reference evidence="1" key="1">
    <citation type="submission" date="2020-11" db="EMBL/GenBank/DDBJ databases">
        <authorList>
            <person name="Tran Van P."/>
        </authorList>
    </citation>
    <scope>NUCLEOTIDE SEQUENCE</scope>
</reference>
<sequence length="178" mass="20175">MSLGAVRMQSIHELAAPQGCLKDSQETAERTELYYRNWTEAKLNNSLSSVRVSAEAPVDLHPAGPGFEPRTPRYWQTRLNDPDTYIRCSSTWMDINVCPQESFVGLYSVKKTTGEHIASVLCDVMIRLQLPVINLRGQTYDGVGNMSGSEKEYDILEHRDCSSYFQVLHANLRYDLVL</sequence>
<organism evidence="1">
    <name type="scientific">Timema poppense</name>
    <name type="common">Walking stick</name>
    <dbReference type="NCBI Taxonomy" id="170557"/>
    <lineage>
        <taxon>Eukaryota</taxon>
        <taxon>Metazoa</taxon>
        <taxon>Ecdysozoa</taxon>
        <taxon>Arthropoda</taxon>
        <taxon>Hexapoda</taxon>
        <taxon>Insecta</taxon>
        <taxon>Pterygota</taxon>
        <taxon>Neoptera</taxon>
        <taxon>Polyneoptera</taxon>
        <taxon>Phasmatodea</taxon>
        <taxon>Timematodea</taxon>
        <taxon>Timematoidea</taxon>
        <taxon>Timematidae</taxon>
        <taxon>Timema</taxon>
    </lineage>
</organism>
<proteinExistence type="predicted"/>
<accession>A0A7R9D3C9</accession>
<name>A0A7R9D3C9_TIMPO</name>
<gene>
    <name evidence="1" type="ORF">TPSB3V08_LOCUS5855</name>
</gene>
<dbReference type="PANTHER" id="PTHR45749:SF28">
    <property type="entry name" value="ZINC FINGER MYM-TYPE PROTEIN 1-LIKE-RELATED"/>
    <property type="match status" value="1"/>
</dbReference>